<protein>
    <submittedName>
        <fullName evidence="1">Uncharacterized protein</fullName>
    </submittedName>
</protein>
<dbReference type="Proteomes" id="UP000269998">
    <property type="component" value="Chromosome"/>
</dbReference>
<keyword evidence="2" id="KW-1185">Reference proteome</keyword>
<dbReference type="OrthoDB" id="3870305at2"/>
<dbReference type="AlphaFoldDB" id="A0A447GGC0"/>
<gene>
    <name evidence="1" type="ORF">MB901379_03090</name>
</gene>
<name>A0A447GGC0_9MYCO</name>
<accession>A0A447GGC0</accession>
<proteinExistence type="predicted"/>
<organism evidence="1 2">
    <name type="scientific">Mycobacterium basiliense</name>
    <dbReference type="NCBI Taxonomy" id="2094119"/>
    <lineage>
        <taxon>Bacteria</taxon>
        <taxon>Bacillati</taxon>
        <taxon>Actinomycetota</taxon>
        <taxon>Actinomycetes</taxon>
        <taxon>Mycobacteriales</taxon>
        <taxon>Mycobacteriaceae</taxon>
        <taxon>Mycobacterium</taxon>
    </lineage>
</organism>
<dbReference type="RefSeq" id="WP_158017368.1">
    <property type="nucleotide sequence ID" value="NZ_CBCSKE010000002.1"/>
</dbReference>
<reference evidence="2" key="1">
    <citation type="submission" date="2018-02" db="EMBL/GenBank/DDBJ databases">
        <authorList>
            <person name="Seth-Smith MB H."/>
            <person name="Seth-Smith H."/>
        </authorList>
    </citation>
    <scope>NUCLEOTIDE SEQUENCE [LARGE SCALE GENOMIC DNA]</scope>
</reference>
<dbReference type="KEGG" id="mbai:MB901379_03090"/>
<dbReference type="EMBL" id="LR130759">
    <property type="protein sequence ID" value="VDM89513.1"/>
    <property type="molecule type" value="Genomic_DNA"/>
</dbReference>
<sequence length="56" mass="5865">MRQRPSIRRMIDRLPTFVIATGIAAIVTGSVGFTVAIALIVVGSVASGLLARLATR</sequence>
<evidence type="ECO:0000313" key="1">
    <source>
        <dbReference type="EMBL" id="VDM89513.1"/>
    </source>
</evidence>
<evidence type="ECO:0000313" key="2">
    <source>
        <dbReference type="Proteomes" id="UP000269998"/>
    </source>
</evidence>